<organism evidence="2 3">
    <name type="scientific">Sedimenticola selenatireducens</name>
    <dbReference type="NCBI Taxonomy" id="191960"/>
    <lineage>
        <taxon>Bacteria</taxon>
        <taxon>Pseudomonadati</taxon>
        <taxon>Pseudomonadota</taxon>
        <taxon>Gammaproteobacteria</taxon>
        <taxon>Chromatiales</taxon>
        <taxon>Sedimenticolaceae</taxon>
        <taxon>Sedimenticola</taxon>
    </lineage>
</organism>
<evidence type="ECO:0000313" key="3">
    <source>
        <dbReference type="Proteomes" id="UP000316649"/>
    </source>
</evidence>
<protein>
    <submittedName>
        <fullName evidence="2">Uncharacterized protein</fullName>
    </submittedName>
</protein>
<dbReference type="RefSeq" id="WP_144358839.1">
    <property type="nucleotide sequence ID" value="NZ_VMNH01000009.1"/>
</dbReference>
<reference evidence="2 3" key="1">
    <citation type="submission" date="2019-07" db="EMBL/GenBank/DDBJ databases">
        <title>The pathways for chlorine oxyanion respiration interact through the shared metabolite chlorate.</title>
        <authorList>
            <person name="Barnum T.P."/>
            <person name="Cheng Y."/>
            <person name="Hill K.A."/>
            <person name="Lucas L.N."/>
            <person name="Carlson H.K."/>
            <person name="Coates J.D."/>
        </authorList>
    </citation>
    <scope>NUCLEOTIDE SEQUENCE [LARGE SCALE GENOMIC DNA]</scope>
    <source>
        <strain evidence="2 3">BK-1</strain>
    </source>
</reference>
<keyword evidence="3" id="KW-1185">Reference proteome</keyword>
<dbReference type="Proteomes" id="UP000316649">
    <property type="component" value="Unassembled WGS sequence"/>
</dbReference>
<dbReference type="OrthoDB" id="5772762at2"/>
<dbReference type="AlphaFoldDB" id="A0A558E0J4"/>
<accession>A0A558E0J4</accession>
<feature type="compositionally biased region" description="Polar residues" evidence="1">
    <location>
        <begin position="100"/>
        <end position="110"/>
    </location>
</feature>
<evidence type="ECO:0000313" key="2">
    <source>
        <dbReference type="EMBL" id="TVO75266.1"/>
    </source>
</evidence>
<sequence>MQQPEKKEKKKWARLSVSSLEADVAYFDARLAMLDQKKSSYYQLAQHRAYTELERVLSDILGRLQTRQVKSPASSTISPAAASGIEVSEESESSPLNKVFSETTTATPKSTDLAKEDKAKKQE</sequence>
<proteinExistence type="predicted"/>
<feature type="region of interest" description="Disordered" evidence="1">
    <location>
        <begin position="66"/>
        <end position="123"/>
    </location>
</feature>
<evidence type="ECO:0000256" key="1">
    <source>
        <dbReference type="SAM" id="MobiDB-lite"/>
    </source>
</evidence>
<feature type="compositionally biased region" description="Basic and acidic residues" evidence="1">
    <location>
        <begin position="112"/>
        <end position="123"/>
    </location>
</feature>
<feature type="compositionally biased region" description="Low complexity" evidence="1">
    <location>
        <begin position="71"/>
        <end position="83"/>
    </location>
</feature>
<comment type="caution">
    <text evidence="2">The sequence shown here is derived from an EMBL/GenBank/DDBJ whole genome shotgun (WGS) entry which is preliminary data.</text>
</comment>
<dbReference type="EMBL" id="VMNH01000009">
    <property type="protein sequence ID" value="TVO75266.1"/>
    <property type="molecule type" value="Genomic_DNA"/>
</dbReference>
<name>A0A558E0J4_9GAMM</name>
<gene>
    <name evidence="2" type="ORF">FHP88_09680</name>
</gene>